<organism evidence="2">
    <name type="scientific">Siphoviridae sp. ctHAs12</name>
    <dbReference type="NCBI Taxonomy" id="2827826"/>
    <lineage>
        <taxon>Viruses</taxon>
        <taxon>Duplodnaviria</taxon>
        <taxon>Heunggongvirae</taxon>
        <taxon>Uroviricota</taxon>
        <taxon>Caudoviricetes</taxon>
    </lineage>
</organism>
<accession>A0A8S5SIA8</accession>
<evidence type="ECO:0000313" key="2">
    <source>
        <dbReference type="EMBL" id="DAF50664.1"/>
    </source>
</evidence>
<evidence type="ECO:0000256" key="1">
    <source>
        <dbReference type="SAM" id="Phobius"/>
    </source>
</evidence>
<name>A0A8S5SIA8_9CAUD</name>
<keyword evidence="1" id="KW-0812">Transmembrane</keyword>
<keyword evidence="1" id="KW-1133">Transmembrane helix</keyword>
<protein>
    <submittedName>
        <fullName evidence="2">Transcription factor S-II (TFIIS)</fullName>
    </submittedName>
</protein>
<feature type="transmembrane region" description="Helical" evidence="1">
    <location>
        <begin position="52"/>
        <end position="77"/>
    </location>
</feature>
<keyword evidence="1" id="KW-0472">Membrane</keyword>
<sequence>MAQKHVAVYNISCRPYTLKKEGITMICPKCKSANVSVQVINQTKLKTKHHNIFWWLFIGWWWVPVKWVFLFLPALIVKIFAPKRYKTKNVAVTMCTCQQCAYTWKA</sequence>
<reference evidence="2" key="1">
    <citation type="journal article" date="2021" name="Proc. Natl. Acad. Sci. U.S.A.">
        <title>A Catalog of Tens of Thousands of Viruses from Human Metagenomes Reveals Hidden Associations with Chronic Diseases.</title>
        <authorList>
            <person name="Tisza M.J."/>
            <person name="Buck C.B."/>
        </authorList>
    </citation>
    <scope>NUCLEOTIDE SEQUENCE</scope>
    <source>
        <strain evidence="2">CtHAs12</strain>
    </source>
</reference>
<proteinExistence type="predicted"/>
<dbReference type="EMBL" id="BK032599">
    <property type="protein sequence ID" value="DAF50664.1"/>
    <property type="molecule type" value="Genomic_DNA"/>
</dbReference>